<comment type="subcellular location">
    <subcellularLocation>
        <location evidence="1">Cell membrane</location>
        <topology evidence="1">Multi-pass membrane protein</topology>
    </subcellularLocation>
</comment>
<dbReference type="RefSeq" id="WP_042578713.1">
    <property type="nucleotide sequence ID" value="NZ_JXQQ01000022.1"/>
</dbReference>
<dbReference type="GO" id="GO:0009055">
    <property type="term" value="F:electron transfer activity"/>
    <property type="evidence" value="ECO:0007669"/>
    <property type="project" value="InterPro"/>
</dbReference>
<dbReference type="InterPro" id="IPR051542">
    <property type="entry name" value="Hydrogenase_cytochrome"/>
</dbReference>
<dbReference type="PANTHER" id="PTHR30485:SF2">
    <property type="entry name" value="BLL0597 PROTEIN"/>
    <property type="match status" value="1"/>
</dbReference>
<evidence type="ECO:0000256" key="5">
    <source>
        <dbReference type="ARBA" id="ARBA00023136"/>
    </source>
</evidence>
<evidence type="ECO:0000313" key="9">
    <source>
        <dbReference type="Proteomes" id="UP000032067"/>
    </source>
</evidence>
<dbReference type="EMBL" id="JXQQ01000022">
    <property type="protein sequence ID" value="KIQ33392.1"/>
    <property type="molecule type" value="Genomic_DNA"/>
</dbReference>
<dbReference type="OrthoDB" id="196472at2"/>
<comment type="caution">
    <text evidence="8">The sequence shown here is derived from an EMBL/GenBank/DDBJ whole genome shotgun (WGS) entry which is preliminary data.</text>
</comment>
<evidence type="ECO:0000259" key="7">
    <source>
        <dbReference type="Pfam" id="PF01292"/>
    </source>
</evidence>
<accession>A0A0D0L4Q8</accession>
<keyword evidence="4 6" id="KW-1133">Transmembrane helix</keyword>
<reference evidence="8 9" key="1">
    <citation type="submission" date="2014-12" db="EMBL/GenBank/DDBJ databases">
        <title>16Stimator: statistical estimation of ribosomal gene copy numbers from draft genome assemblies.</title>
        <authorList>
            <person name="Perisin M.A."/>
            <person name="Vetter M."/>
            <person name="Gilbert J.A."/>
            <person name="Bergelson J."/>
        </authorList>
    </citation>
    <scope>NUCLEOTIDE SEQUENCE [LARGE SCALE GENOMIC DNA]</scope>
    <source>
        <strain evidence="8 9">MEDvA23</strain>
    </source>
</reference>
<sequence>MTDTSVAALQATASTAARTRVWDLPTRLFHWALAVAVLGLIGTGLGGIMEWHFRLGYTVLALLLFRLLWGFVGGRWSRFAAFIYAPGSIVNYLRGRAHPDHLIGHTPLGALSVFAVLAILAFQVATGLMADDEISASGPLTRFVSGAVVSFSTGWHKAQGKWIVIALVSLHVLAVLFYVLVKRHRLLRPMVSGDKLVSSANGQVAESRDDAASRGLALVLFALCAGVAYWVASLRV</sequence>
<evidence type="ECO:0000256" key="3">
    <source>
        <dbReference type="ARBA" id="ARBA00022692"/>
    </source>
</evidence>
<proteinExistence type="predicted"/>
<evidence type="ECO:0000313" key="8">
    <source>
        <dbReference type="EMBL" id="KIQ33392.1"/>
    </source>
</evidence>
<feature type="transmembrane region" description="Helical" evidence="6">
    <location>
        <begin position="107"/>
        <end position="130"/>
    </location>
</feature>
<dbReference type="GO" id="GO:0020037">
    <property type="term" value="F:heme binding"/>
    <property type="evidence" value="ECO:0007669"/>
    <property type="project" value="TreeGrafter"/>
</dbReference>
<dbReference type="Gene3D" id="1.20.950.20">
    <property type="entry name" value="Transmembrane di-heme cytochromes, Chain C"/>
    <property type="match status" value="1"/>
</dbReference>
<feature type="transmembrane region" description="Helical" evidence="6">
    <location>
        <begin position="55"/>
        <end position="72"/>
    </location>
</feature>
<gene>
    <name evidence="8" type="ORF">RT97_10460</name>
</gene>
<feature type="transmembrane region" description="Helical" evidence="6">
    <location>
        <begin position="162"/>
        <end position="181"/>
    </location>
</feature>
<dbReference type="PANTHER" id="PTHR30485">
    <property type="entry name" value="NI/FE-HYDROGENASE 1 B-TYPE CYTOCHROME SUBUNIT"/>
    <property type="match status" value="1"/>
</dbReference>
<dbReference type="InterPro" id="IPR016174">
    <property type="entry name" value="Di-haem_cyt_TM"/>
</dbReference>
<keyword evidence="5 6" id="KW-0472">Membrane</keyword>
<dbReference type="AlphaFoldDB" id="A0A0D0L4Q8"/>
<dbReference type="Proteomes" id="UP000032067">
    <property type="component" value="Unassembled WGS sequence"/>
</dbReference>
<evidence type="ECO:0000256" key="6">
    <source>
        <dbReference type="SAM" id="Phobius"/>
    </source>
</evidence>
<dbReference type="GO" id="GO:0005886">
    <property type="term" value="C:plasma membrane"/>
    <property type="evidence" value="ECO:0007669"/>
    <property type="project" value="UniProtKB-SubCell"/>
</dbReference>
<evidence type="ECO:0000256" key="2">
    <source>
        <dbReference type="ARBA" id="ARBA00022475"/>
    </source>
</evidence>
<name>A0A0D0L4Q8_VARPD</name>
<feature type="domain" description="Cytochrome b561 bacterial/Ni-hydrogenase" evidence="7">
    <location>
        <begin position="21"/>
        <end position="193"/>
    </location>
</feature>
<feature type="transmembrane region" description="Helical" evidence="6">
    <location>
        <begin position="28"/>
        <end position="48"/>
    </location>
</feature>
<keyword evidence="2" id="KW-1003">Cell membrane</keyword>
<evidence type="ECO:0000256" key="1">
    <source>
        <dbReference type="ARBA" id="ARBA00004651"/>
    </source>
</evidence>
<organism evidence="8 9">
    <name type="scientific">Variovorax paradoxus</name>
    <dbReference type="NCBI Taxonomy" id="34073"/>
    <lineage>
        <taxon>Bacteria</taxon>
        <taxon>Pseudomonadati</taxon>
        <taxon>Pseudomonadota</taxon>
        <taxon>Betaproteobacteria</taxon>
        <taxon>Burkholderiales</taxon>
        <taxon>Comamonadaceae</taxon>
        <taxon>Variovorax</taxon>
    </lineage>
</organism>
<feature type="transmembrane region" description="Helical" evidence="6">
    <location>
        <begin position="215"/>
        <end position="232"/>
    </location>
</feature>
<dbReference type="Pfam" id="PF01292">
    <property type="entry name" value="Ni_hydr_CYTB"/>
    <property type="match status" value="1"/>
</dbReference>
<dbReference type="GO" id="GO:0022904">
    <property type="term" value="P:respiratory electron transport chain"/>
    <property type="evidence" value="ECO:0007669"/>
    <property type="project" value="InterPro"/>
</dbReference>
<keyword evidence="3 6" id="KW-0812">Transmembrane</keyword>
<dbReference type="SUPFAM" id="SSF81342">
    <property type="entry name" value="Transmembrane di-heme cytochromes"/>
    <property type="match status" value="1"/>
</dbReference>
<evidence type="ECO:0000256" key="4">
    <source>
        <dbReference type="ARBA" id="ARBA00022989"/>
    </source>
</evidence>
<dbReference type="InterPro" id="IPR011577">
    <property type="entry name" value="Cyt_b561_bac/Ni-Hgenase"/>
</dbReference>
<protein>
    <submittedName>
        <fullName evidence="8">Cytochrome B561</fullName>
    </submittedName>
</protein>